<feature type="domain" description="HTH lysR-type" evidence="5">
    <location>
        <begin position="1"/>
        <end position="60"/>
    </location>
</feature>
<dbReference type="CDD" id="cd05466">
    <property type="entry name" value="PBP2_LTTR_substrate"/>
    <property type="match status" value="1"/>
</dbReference>
<evidence type="ECO:0000256" key="2">
    <source>
        <dbReference type="ARBA" id="ARBA00023015"/>
    </source>
</evidence>
<dbReference type="GO" id="GO:0003700">
    <property type="term" value="F:DNA-binding transcription factor activity"/>
    <property type="evidence" value="ECO:0007669"/>
    <property type="project" value="InterPro"/>
</dbReference>
<accession>A0A6N2RE15</accession>
<dbReference type="Pfam" id="PF03466">
    <property type="entry name" value="LysR_substrate"/>
    <property type="match status" value="1"/>
</dbReference>
<keyword evidence="4" id="KW-0804">Transcription</keyword>
<keyword evidence="2" id="KW-0805">Transcription regulation</keyword>
<evidence type="ECO:0000313" key="6">
    <source>
        <dbReference type="EMBL" id="VYS78341.1"/>
    </source>
</evidence>
<protein>
    <submittedName>
        <fullName evidence="6">HTH-type transcriptional regulator CynR</fullName>
    </submittedName>
</protein>
<dbReference type="EMBL" id="CACRSL010000003">
    <property type="protein sequence ID" value="VYS78341.1"/>
    <property type="molecule type" value="Genomic_DNA"/>
</dbReference>
<dbReference type="InterPro" id="IPR036388">
    <property type="entry name" value="WH-like_DNA-bd_sf"/>
</dbReference>
<dbReference type="InterPro" id="IPR005119">
    <property type="entry name" value="LysR_subst-bd"/>
</dbReference>
<dbReference type="Pfam" id="PF00126">
    <property type="entry name" value="HTH_1"/>
    <property type="match status" value="1"/>
</dbReference>
<dbReference type="FunFam" id="1.10.10.10:FF:000001">
    <property type="entry name" value="LysR family transcriptional regulator"/>
    <property type="match status" value="1"/>
</dbReference>
<keyword evidence="3" id="KW-0238">DNA-binding</keyword>
<organism evidence="6">
    <name type="scientific">uncultured Anaerotruncus sp</name>
    <dbReference type="NCBI Taxonomy" id="905011"/>
    <lineage>
        <taxon>Bacteria</taxon>
        <taxon>Bacillati</taxon>
        <taxon>Bacillota</taxon>
        <taxon>Clostridia</taxon>
        <taxon>Eubacteriales</taxon>
        <taxon>Oscillospiraceae</taxon>
        <taxon>Anaerotruncus</taxon>
        <taxon>environmental samples</taxon>
    </lineage>
</organism>
<evidence type="ECO:0000256" key="4">
    <source>
        <dbReference type="ARBA" id="ARBA00023163"/>
    </source>
</evidence>
<dbReference type="PRINTS" id="PR00039">
    <property type="entry name" value="HTHLYSR"/>
</dbReference>
<proteinExistence type="inferred from homology"/>
<sequence length="296" mass="33192">MNTNLEYFKTFYYVARCGSISAAAQQLFISQPAVSQIIKHLENDLGSSLFFRTTKGVRLTPEGEVLFSYVAKGYDCFVQAEAVFQQMLDLESGEIRIGASDMTLQFYLLPYLEEFHRRYPKIKIKVSNAPTPETIGLLKEGGIDFGVVTAPLDPDPDFTVREVAQIQDCFVAGEEFSQLRGRDVSLKELSSYPVVMLEKRTSTRRFVDSCMEKAGISLDPEFELATSELIVQFALRCMGIGCVVRNFAQGQLEENTLFELSIQPPFPPRKMCLITPAKAPISPAGKRLLQFLEIPL</sequence>
<dbReference type="Gene3D" id="3.40.190.290">
    <property type="match status" value="1"/>
</dbReference>
<evidence type="ECO:0000259" key="5">
    <source>
        <dbReference type="PROSITE" id="PS50931"/>
    </source>
</evidence>
<comment type="similarity">
    <text evidence="1">Belongs to the LysR transcriptional regulatory family.</text>
</comment>
<dbReference type="PROSITE" id="PS50931">
    <property type="entry name" value="HTH_LYSR"/>
    <property type="match status" value="1"/>
</dbReference>
<dbReference type="SUPFAM" id="SSF53850">
    <property type="entry name" value="Periplasmic binding protein-like II"/>
    <property type="match status" value="1"/>
</dbReference>
<name>A0A6N2RE15_9FIRM</name>
<evidence type="ECO:0000256" key="1">
    <source>
        <dbReference type="ARBA" id="ARBA00009437"/>
    </source>
</evidence>
<dbReference type="Gene3D" id="1.10.10.10">
    <property type="entry name" value="Winged helix-like DNA-binding domain superfamily/Winged helix DNA-binding domain"/>
    <property type="match status" value="1"/>
</dbReference>
<dbReference type="AlphaFoldDB" id="A0A6N2RE15"/>
<dbReference type="InterPro" id="IPR036390">
    <property type="entry name" value="WH_DNA-bd_sf"/>
</dbReference>
<evidence type="ECO:0000256" key="3">
    <source>
        <dbReference type="ARBA" id="ARBA00023125"/>
    </source>
</evidence>
<gene>
    <name evidence="6" type="primary">cynR_1</name>
    <name evidence="6" type="ORF">AULFYP135_00350</name>
</gene>
<dbReference type="InterPro" id="IPR000847">
    <property type="entry name" value="LysR_HTH_N"/>
</dbReference>
<dbReference type="PANTHER" id="PTHR30126:SF64">
    <property type="entry name" value="HTH-TYPE TRANSCRIPTIONAL REGULATOR CITR"/>
    <property type="match status" value="1"/>
</dbReference>
<dbReference type="SUPFAM" id="SSF46785">
    <property type="entry name" value="Winged helix' DNA-binding domain"/>
    <property type="match status" value="1"/>
</dbReference>
<dbReference type="GO" id="GO:0000976">
    <property type="term" value="F:transcription cis-regulatory region binding"/>
    <property type="evidence" value="ECO:0007669"/>
    <property type="project" value="TreeGrafter"/>
</dbReference>
<reference evidence="6" key="1">
    <citation type="submission" date="2019-11" db="EMBL/GenBank/DDBJ databases">
        <authorList>
            <person name="Feng L."/>
        </authorList>
    </citation>
    <scope>NUCLEOTIDE SEQUENCE</scope>
    <source>
        <strain evidence="6">AundefinedLFYP135</strain>
    </source>
</reference>
<dbReference type="PANTHER" id="PTHR30126">
    <property type="entry name" value="HTH-TYPE TRANSCRIPTIONAL REGULATOR"/>
    <property type="match status" value="1"/>
</dbReference>